<evidence type="ECO:0000313" key="1">
    <source>
        <dbReference type="EMBL" id="KAJ9091304.1"/>
    </source>
</evidence>
<proteinExistence type="predicted"/>
<keyword evidence="2" id="KW-1185">Reference proteome</keyword>
<evidence type="ECO:0000313" key="2">
    <source>
        <dbReference type="Proteomes" id="UP001227268"/>
    </source>
</evidence>
<gene>
    <name evidence="1" type="ORF">QFC21_007259</name>
</gene>
<comment type="caution">
    <text evidence="1">The sequence shown here is derived from an EMBL/GenBank/DDBJ whole genome shotgun (WGS) entry which is preliminary data.</text>
</comment>
<dbReference type="EMBL" id="JASBWT010000056">
    <property type="protein sequence ID" value="KAJ9091304.1"/>
    <property type="molecule type" value="Genomic_DNA"/>
</dbReference>
<reference evidence="1" key="1">
    <citation type="submission" date="2023-04" db="EMBL/GenBank/DDBJ databases">
        <title>Draft Genome sequencing of Naganishia species isolated from polar environments using Oxford Nanopore Technology.</title>
        <authorList>
            <person name="Leo P."/>
            <person name="Venkateswaran K."/>
        </authorList>
    </citation>
    <scope>NUCLEOTIDE SEQUENCE</scope>
    <source>
        <strain evidence="1">MNA-CCFEE 5423</strain>
    </source>
</reference>
<accession>A0ACC2UX43</accession>
<organism evidence="1 2">
    <name type="scientific">Naganishia friedmannii</name>
    <dbReference type="NCBI Taxonomy" id="89922"/>
    <lineage>
        <taxon>Eukaryota</taxon>
        <taxon>Fungi</taxon>
        <taxon>Dikarya</taxon>
        <taxon>Basidiomycota</taxon>
        <taxon>Agaricomycotina</taxon>
        <taxon>Tremellomycetes</taxon>
        <taxon>Filobasidiales</taxon>
        <taxon>Filobasidiaceae</taxon>
        <taxon>Naganishia</taxon>
    </lineage>
</organism>
<sequence length="403" mass="42806">MRWSLVSLSVLVTGTALTAASPLQVYPHNYQADVSVVAVSSSVNVSQPTVQAGAYAKRAVANTKRRTTSTTLSSTVVKSSSAMPTVTATSTYTSTSIVPTVSPTTFTATTAVPTAVSSTTAAPVSSEAYGSTPRADCSCGYFMSDYGNAYYPLAIVVDFSTITSINEFPALGLTVSPGRIGGVNQDDHTTACYSDPSNFRFTSDGILQMVVPGGQSVGGIITGAEVHSTDTMISGHLTMTSRVSPVHGSCQAMFTYIDEGGYPMAGDEQDIEMLGQRLDEGIVLTNYNPQTYHSQSEGAVVPFPSPPTIAFHNYTIFWPPVDASPRQTGYYFDGQLLKTMDQYVSVNPSRAYLNNWSNGQASFTQGPPDADAVLEVSQLAWYYSTEQVPGLPSGCTMQQACRV</sequence>
<protein>
    <submittedName>
        <fullName evidence="1">Uncharacterized protein</fullName>
    </submittedName>
</protein>
<name>A0ACC2UX43_9TREE</name>
<dbReference type="Proteomes" id="UP001227268">
    <property type="component" value="Unassembled WGS sequence"/>
</dbReference>